<evidence type="ECO:0000313" key="2">
    <source>
        <dbReference type="Proteomes" id="UP000490386"/>
    </source>
</evidence>
<gene>
    <name evidence="1" type="ORF">F8O03_13110</name>
</gene>
<protein>
    <submittedName>
        <fullName evidence="1">Uncharacterized protein</fullName>
    </submittedName>
</protein>
<sequence length="294" mass="29549">MSIRTPIFVPPRERDATGADTLGAYRAAIGSLPSSAEVARRPAGAVVVVDGRAAGGWLPEVGDALASGALGVVVDEAMPPAADALAGARAAAGVGLDVGAGVGATAGHPPVLVARRFLPGVLVDAVLALVGAQADVARLVTVEVRGAASSGVLRDALGWARALTGSSLVLANVRGDARGATALAESESGIPVTVSWRRGTGAAWLRVAALGATEVEVVVDPEVGVVRGAVRSVRGEQVVGPGYEEPARVELRRAIATVRASGQLRSECADLRHVLSDLELARQLGDAGPSNVCP</sequence>
<dbReference type="EMBL" id="WBJX01000004">
    <property type="protein sequence ID" value="KAB1637214.1"/>
    <property type="molecule type" value="Genomic_DNA"/>
</dbReference>
<evidence type="ECO:0000313" key="1">
    <source>
        <dbReference type="EMBL" id="KAB1637214.1"/>
    </source>
</evidence>
<proteinExistence type="predicted"/>
<dbReference type="RefSeq" id="WP_151424241.1">
    <property type="nucleotide sequence ID" value="NZ_WBJX01000004.1"/>
</dbReference>
<keyword evidence="2" id="KW-1185">Reference proteome</keyword>
<organism evidence="1 2">
    <name type="scientific">Pseudoclavibacter terrae</name>
    <dbReference type="NCBI Taxonomy" id="1530195"/>
    <lineage>
        <taxon>Bacteria</taxon>
        <taxon>Bacillati</taxon>
        <taxon>Actinomycetota</taxon>
        <taxon>Actinomycetes</taxon>
        <taxon>Micrococcales</taxon>
        <taxon>Microbacteriaceae</taxon>
        <taxon>Pseudoclavibacter</taxon>
    </lineage>
</organism>
<reference evidence="1 2" key="1">
    <citation type="submission" date="2019-09" db="EMBL/GenBank/DDBJ databases">
        <title>Phylogeny of genus Pseudoclavibacter and closely related genus.</title>
        <authorList>
            <person name="Li Y."/>
        </authorList>
    </citation>
    <scope>NUCLEOTIDE SEQUENCE [LARGE SCALE GENOMIC DNA]</scope>
    <source>
        <strain evidence="1 2">THG-MD12</strain>
    </source>
</reference>
<dbReference type="Proteomes" id="UP000490386">
    <property type="component" value="Unassembled WGS sequence"/>
</dbReference>
<name>A0A7J5B2H6_9MICO</name>
<comment type="caution">
    <text evidence="1">The sequence shown here is derived from an EMBL/GenBank/DDBJ whole genome shotgun (WGS) entry which is preliminary data.</text>
</comment>
<dbReference type="AlphaFoldDB" id="A0A7J5B2H6"/>
<accession>A0A7J5B2H6</accession>